<dbReference type="Proteomes" id="UP000054560">
    <property type="component" value="Unassembled WGS sequence"/>
</dbReference>
<feature type="compositionally biased region" description="Polar residues" evidence="1">
    <location>
        <begin position="123"/>
        <end position="135"/>
    </location>
</feature>
<sequence length="135" mass="14622">MLRISHPPEPNTQDKPAADTSADSGVFNRAMYSKELAGDPTLLYTTHNDQEIPADGKKKLAKGESSAVHSFSDKSAPRNTNTNSSSIFSSNVPLSATVIDPDPCDTADSSKCKSRTHIPRHYSANTRFPNDTSTR</sequence>
<dbReference type="AlphaFoldDB" id="A0A0L0FPC5"/>
<gene>
    <name evidence="2" type="ORF">SARC_09193</name>
</gene>
<keyword evidence="3" id="KW-1185">Reference proteome</keyword>
<reference evidence="2 3" key="1">
    <citation type="submission" date="2011-02" db="EMBL/GenBank/DDBJ databases">
        <title>The Genome Sequence of Sphaeroforma arctica JP610.</title>
        <authorList>
            <consortium name="The Broad Institute Genome Sequencing Platform"/>
            <person name="Russ C."/>
            <person name="Cuomo C."/>
            <person name="Young S.K."/>
            <person name="Zeng Q."/>
            <person name="Gargeya S."/>
            <person name="Alvarado L."/>
            <person name="Berlin A."/>
            <person name="Chapman S.B."/>
            <person name="Chen Z."/>
            <person name="Freedman E."/>
            <person name="Gellesch M."/>
            <person name="Goldberg J."/>
            <person name="Griggs A."/>
            <person name="Gujja S."/>
            <person name="Heilman E."/>
            <person name="Heiman D."/>
            <person name="Howarth C."/>
            <person name="Mehta T."/>
            <person name="Neiman D."/>
            <person name="Pearson M."/>
            <person name="Roberts A."/>
            <person name="Saif S."/>
            <person name="Shea T."/>
            <person name="Shenoy N."/>
            <person name="Sisk P."/>
            <person name="Stolte C."/>
            <person name="Sykes S."/>
            <person name="White J."/>
            <person name="Yandava C."/>
            <person name="Burger G."/>
            <person name="Gray M.W."/>
            <person name="Holland P.W.H."/>
            <person name="King N."/>
            <person name="Lang F.B.F."/>
            <person name="Roger A.J."/>
            <person name="Ruiz-Trillo I."/>
            <person name="Haas B."/>
            <person name="Nusbaum C."/>
            <person name="Birren B."/>
        </authorList>
    </citation>
    <scope>NUCLEOTIDE SEQUENCE [LARGE SCALE GENOMIC DNA]</scope>
    <source>
        <strain evidence="2 3">JP610</strain>
    </source>
</reference>
<dbReference type="GeneID" id="25909697"/>
<feature type="region of interest" description="Disordered" evidence="1">
    <location>
        <begin position="1"/>
        <end position="26"/>
    </location>
</feature>
<evidence type="ECO:0000313" key="3">
    <source>
        <dbReference type="Proteomes" id="UP000054560"/>
    </source>
</evidence>
<feature type="region of interest" description="Disordered" evidence="1">
    <location>
        <begin position="104"/>
        <end position="135"/>
    </location>
</feature>
<feature type="region of interest" description="Disordered" evidence="1">
    <location>
        <begin position="54"/>
        <end position="90"/>
    </location>
</feature>
<accession>A0A0L0FPC5</accession>
<protein>
    <submittedName>
        <fullName evidence="2">Uncharacterized protein</fullName>
    </submittedName>
</protein>
<organism evidence="2 3">
    <name type="scientific">Sphaeroforma arctica JP610</name>
    <dbReference type="NCBI Taxonomy" id="667725"/>
    <lineage>
        <taxon>Eukaryota</taxon>
        <taxon>Ichthyosporea</taxon>
        <taxon>Ichthyophonida</taxon>
        <taxon>Sphaeroforma</taxon>
    </lineage>
</organism>
<evidence type="ECO:0000313" key="2">
    <source>
        <dbReference type="EMBL" id="KNC78371.1"/>
    </source>
</evidence>
<dbReference type="RefSeq" id="XP_014152273.1">
    <property type="nucleotide sequence ID" value="XM_014296798.1"/>
</dbReference>
<feature type="compositionally biased region" description="Low complexity" evidence="1">
    <location>
        <begin position="79"/>
        <end position="90"/>
    </location>
</feature>
<dbReference type="EMBL" id="KQ242502">
    <property type="protein sequence ID" value="KNC78371.1"/>
    <property type="molecule type" value="Genomic_DNA"/>
</dbReference>
<proteinExistence type="predicted"/>
<evidence type="ECO:0000256" key="1">
    <source>
        <dbReference type="SAM" id="MobiDB-lite"/>
    </source>
</evidence>
<name>A0A0L0FPC5_9EUKA</name>